<keyword evidence="1" id="KW-0812">Transmembrane</keyword>
<evidence type="ECO:0000313" key="2">
    <source>
        <dbReference type="EMBL" id="EPC06203.1"/>
    </source>
</evidence>
<reference evidence="2 3" key="1">
    <citation type="submission" date="2013-01" db="EMBL/GenBank/DDBJ databases">
        <title>The Genome Sequence of Bacillus cereus VD142.</title>
        <authorList>
            <consortium name="The Broad Institute Genome Sequencing Platform"/>
            <consortium name="The Broad Institute Genome Sequencing Center for Infectious Disease"/>
            <person name="Feldgarden M."/>
            <person name="Van der Auwera G.A."/>
            <person name="Mahillon J."/>
            <person name="Duprez V."/>
            <person name="Timmery S."/>
            <person name="Mattelet C."/>
            <person name="Dierick K."/>
            <person name="Sun M."/>
            <person name="Yu Z."/>
            <person name="Zhu L."/>
            <person name="Hu X."/>
            <person name="Shank E.B."/>
            <person name="Swiecicka I."/>
            <person name="Hansen B.M."/>
            <person name="Andrup L."/>
            <person name="Walker B."/>
            <person name="Young S.K."/>
            <person name="Zeng Q."/>
            <person name="Gargeya S."/>
            <person name="Fitzgerald M."/>
            <person name="Haas B."/>
            <person name="Abouelleil A."/>
            <person name="Alvarado L."/>
            <person name="Arachchi H.M."/>
            <person name="Berlin A.M."/>
            <person name="Chapman S.B."/>
            <person name="Dewar J."/>
            <person name="Goldberg J."/>
            <person name="Griggs A."/>
            <person name="Gujja S."/>
            <person name="Hansen M."/>
            <person name="Howarth C."/>
            <person name="Imamovic A."/>
            <person name="Larimer J."/>
            <person name="McCowan C."/>
            <person name="Murphy C."/>
            <person name="Neiman D."/>
            <person name="Pearson M."/>
            <person name="Priest M."/>
            <person name="Roberts A."/>
            <person name="Saif S."/>
            <person name="Shea T."/>
            <person name="Sisk P."/>
            <person name="Sykes S."/>
            <person name="Wortman J."/>
            <person name="Nusbaum C."/>
            <person name="Birren B."/>
        </authorList>
    </citation>
    <scope>NUCLEOTIDE SEQUENCE [LARGE SCALE GENOMIC DNA]</scope>
    <source>
        <strain evidence="2 3">VD142</strain>
    </source>
</reference>
<proteinExistence type="predicted"/>
<keyword evidence="1" id="KW-1133">Transmembrane helix</keyword>
<dbReference type="HOGENOM" id="CLU_1707888_0_0_9"/>
<keyword evidence="1" id="KW-0472">Membrane</keyword>
<organism evidence="2 3">
    <name type="scientific">Bacillus cereus VD142</name>
    <dbReference type="NCBI Taxonomy" id="718224"/>
    <lineage>
        <taxon>Bacteria</taxon>
        <taxon>Bacillati</taxon>
        <taxon>Bacillota</taxon>
        <taxon>Bacilli</taxon>
        <taxon>Bacillales</taxon>
        <taxon>Bacillaceae</taxon>
        <taxon>Bacillus</taxon>
        <taxon>Bacillus cereus group</taxon>
    </lineage>
</organism>
<accession>S2LLF2</accession>
<evidence type="ECO:0000256" key="1">
    <source>
        <dbReference type="SAM" id="Phobius"/>
    </source>
</evidence>
<dbReference type="EMBL" id="AHCL02000054">
    <property type="protein sequence ID" value="EPC06203.1"/>
    <property type="molecule type" value="Genomic_DNA"/>
</dbReference>
<dbReference type="Proteomes" id="UP000006969">
    <property type="component" value="Unassembled WGS sequence"/>
</dbReference>
<evidence type="ECO:0000313" key="3">
    <source>
        <dbReference type="Proteomes" id="UP000006969"/>
    </source>
</evidence>
<name>S2LLF2_BACCE</name>
<feature type="non-terminal residue" evidence="2">
    <location>
        <position position="1"/>
    </location>
</feature>
<gene>
    <name evidence="2" type="ORF">IC3_06161</name>
</gene>
<protein>
    <submittedName>
        <fullName evidence="2">Uncharacterized protein</fullName>
    </submittedName>
</protein>
<comment type="caution">
    <text evidence="2">The sequence shown here is derived from an EMBL/GenBank/DDBJ whole genome shotgun (WGS) entry which is preliminary data.</text>
</comment>
<sequence>SKIYNFCHKIILSLSGRNQLLYVRMYIEYILVDSNLIKKNRLPSKAWAVFLVYNVFLYNNMKPLVKTFRLLQKHNIQSSFSSSNSYNSMLSSLSLLSFPIKISMSAYFFLMFTFKLIIYSLAIQFIFNNPSKHLKFLFKSFFRLLIQNSYILL</sequence>
<feature type="transmembrane region" description="Helical" evidence="1">
    <location>
        <begin position="106"/>
        <end position="127"/>
    </location>
</feature>
<dbReference type="AlphaFoldDB" id="S2LLF2"/>